<dbReference type="Gene3D" id="3.20.20.70">
    <property type="entry name" value="Aldolase class I"/>
    <property type="match status" value="1"/>
</dbReference>
<feature type="domain" description="Nicotinate/nicotinamide phosphoribosyltransferase" evidence="10">
    <location>
        <begin position="149"/>
        <end position="332"/>
    </location>
</feature>
<comment type="PTM">
    <text evidence="9">Transiently phosphorylated on a His residue during the reaction cycle. Phosphorylation strongly increases the affinity for substrates and increases the rate of nicotinate D-ribonucleotide production. Dephosphorylation regenerates the low-affinity form of the enzyme, leading to product release.</text>
</comment>
<dbReference type="PIRSF" id="PIRSF000484">
    <property type="entry name" value="NAPRT"/>
    <property type="match status" value="1"/>
</dbReference>
<protein>
    <recommendedName>
        <fullName evidence="3 9">Nicotinate phosphoribosyltransferase</fullName>
        <ecNumber evidence="3 9">6.3.4.21</ecNumber>
    </recommendedName>
</protein>
<dbReference type="InterPro" id="IPR007229">
    <property type="entry name" value="Nic_PRibTrfase-Fam"/>
</dbReference>
<comment type="pathway">
    <text evidence="1 9">Cofactor biosynthesis; NAD(+) biosynthesis; nicotinate D-ribonucleotide from nicotinate: step 1/1.</text>
</comment>
<dbReference type="Pfam" id="PF17956">
    <property type="entry name" value="NAPRTase_C"/>
    <property type="match status" value="1"/>
</dbReference>
<dbReference type="GO" id="GO:0005829">
    <property type="term" value="C:cytosol"/>
    <property type="evidence" value="ECO:0007669"/>
    <property type="project" value="TreeGrafter"/>
</dbReference>
<proteinExistence type="inferred from homology"/>
<dbReference type="InterPro" id="IPR041525">
    <property type="entry name" value="N/Namide_PRibTrfase"/>
</dbReference>
<evidence type="ECO:0000256" key="2">
    <source>
        <dbReference type="ARBA" id="ARBA00010897"/>
    </source>
</evidence>
<dbReference type="Pfam" id="PF04095">
    <property type="entry name" value="NAPRTase"/>
    <property type="match status" value="1"/>
</dbReference>
<reference evidence="13" key="2">
    <citation type="journal article" date="2021" name="PeerJ">
        <title>Extensive microbial diversity within the chicken gut microbiome revealed by metagenomics and culture.</title>
        <authorList>
            <person name="Gilroy R."/>
            <person name="Ravi A."/>
            <person name="Getino M."/>
            <person name="Pursley I."/>
            <person name="Horton D.L."/>
            <person name="Alikhan N.F."/>
            <person name="Baker D."/>
            <person name="Gharbi K."/>
            <person name="Hall N."/>
            <person name="Watson M."/>
            <person name="Adriaenssens E.M."/>
            <person name="Foster-Nyarko E."/>
            <person name="Jarju S."/>
            <person name="Secka A."/>
            <person name="Antonio M."/>
            <person name="Oren A."/>
            <person name="Chaudhuri R.R."/>
            <person name="La Ragione R."/>
            <person name="Hildebrand F."/>
            <person name="Pallen M.J."/>
        </authorList>
    </citation>
    <scope>NUCLEOTIDE SEQUENCE</scope>
    <source>
        <strain evidence="13">18911</strain>
    </source>
</reference>
<gene>
    <name evidence="13" type="ORF">IAB05_02670</name>
</gene>
<evidence type="ECO:0000256" key="9">
    <source>
        <dbReference type="RuleBase" id="RU365100"/>
    </source>
</evidence>
<feature type="domain" description="Nicotinate phosphoribosyltransferase N-terminal" evidence="11">
    <location>
        <begin position="6"/>
        <end position="129"/>
    </location>
</feature>
<dbReference type="SUPFAM" id="SSF54675">
    <property type="entry name" value="Nicotinate/Quinolinate PRTase N-terminal domain-like"/>
    <property type="match status" value="1"/>
</dbReference>
<evidence type="ECO:0000256" key="7">
    <source>
        <dbReference type="ARBA" id="ARBA00022679"/>
    </source>
</evidence>
<evidence type="ECO:0000259" key="11">
    <source>
        <dbReference type="Pfam" id="PF17767"/>
    </source>
</evidence>
<evidence type="ECO:0000259" key="12">
    <source>
        <dbReference type="Pfam" id="PF17956"/>
    </source>
</evidence>
<dbReference type="Pfam" id="PF17767">
    <property type="entry name" value="NAPRTase_N"/>
    <property type="match status" value="1"/>
</dbReference>
<evidence type="ECO:0000256" key="3">
    <source>
        <dbReference type="ARBA" id="ARBA00013236"/>
    </source>
</evidence>
<keyword evidence="4" id="KW-0597">Phosphoprotein</keyword>
<dbReference type="Gene3D" id="3.20.140.10">
    <property type="entry name" value="nicotinate phosphoribosyltransferase"/>
    <property type="match status" value="1"/>
</dbReference>
<dbReference type="InterPro" id="IPR006405">
    <property type="entry name" value="Nic_PRibTrfase_pncB"/>
</dbReference>
<evidence type="ECO:0000256" key="8">
    <source>
        <dbReference type="ARBA" id="ARBA00048668"/>
    </source>
</evidence>
<keyword evidence="7 9" id="KW-0808">Transferase</keyword>
<dbReference type="InterPro" id="IPR013785">
    <property type="entry name" value="Aldolase_TIM"/>
</dbReference>
<dbReference type="InterPro" id="IPR040727">
    <property type="entry name" value="NAPRTase_N"/>
</dbReference>
<dbReference type="AlphaFoldDB" id="A0A9D1SHX4"/>
<dbReference type="GO" id="GO:0004516">
    <property type="term" value="F:nicotinate phosphoribosyltransferase activity"/>
    <property type="evidence" value="ECO:0007669"/>
    <property type="project" value="UniProtKB-UniRule"/>
</dbReference>
<sequence length="475" mass="53028">MRNLTLLTDLYQFTMMNGYAETGLADTEAVFDLFFRQMPNLDFAVAAGLEQAVDYIKNLRFEEDDIAYLRSLNCFGEKFFERLKTFRFTGDIFAMREGEMVFPHEPLMTVRAPLFQAQLVETALLNIINHQTLIATKAMKMANETKGGIAEFGLRRAQGPDAGIYGARAAIIGGCVSTSNVLAGKMFGVKVSGTHAHSWVMSFPTELEAFRKYAELYPDECLLLVDTYDTLRSGVPNAIKVFDELKAAGHKPLGIRLDSGDLAYLSKKARAMLDAAGHTEAKIFASGDIDEYIIASLNAQGAKIDVWGIGTKLITASPRPALGGVYKMAAMRDKDGNWVPKMKISDTHEKITNPGFKTTYRILDGGRKAAADLIALDDEVIDTTKPLTIFHPVETWKKKTFTDYVLKKLPVQIFKNGELIYDLPDLKEIVAYANASKGEFWEEYKRLINPHVYKVDLSDGLYDLKKELMEEVSTN</sequence>
<dbReference type="PANTHER" id="PTHR11098">
    <property type="entry name" value="NICOTINATE PHOSPHORIBOSYLTRANSFERASE"/>
    <property type="match status" value="1"/>
</dbReference>
<dbReference type="Proteomes" id="UP000824094">
    <property type="component" value="Unassembled WGS sequence"/>
</dbReference>
<comment type="caution">
    <text evidence="13">The sequence shown here is derived from an EMBL/GenBank/DDBJ whole genome shotgun (WGS) entry which is preliminary data.</text>
</comment>
<comment type="catalytic activity">
    <reaction evidence="8 9">
        <text>5-phospho-alpha-D-ribose 1-diphosphate + nicotinate + ATP + H2O = nicotinate beta-D-ribonucleotide + ADP + phosphate + diphosphate</text>
        <dbReference type="Rhea" id="RHEA:36163"/>
        <dbReference type="ChEBI" id="CHEBI:15377"/>
        <dbReference type="ChEBI" id="CHEBI:30616"/>
        <dbReference type="ChEBI" id="CHEBI:32544"/>
        <dbReference type="ChEBI" id="CHEBI:33019"/>
        <dbReference type="ChEBI" id="CHEBI:43474"/>
        <dbReference type="ChEBI" id="CHEBI:57502"/>
        <dbReference type="ChEBI" id="CHEBI:58017"/>
        <dbReference type="ChEBI" id="CHEBI:456216"/>
        <dbReference type="EC" id="6.3.4.21"/>
    </reaction>
</comment>
<reference evidence="13" key="1">
    <citation type="submission" date="2020-10" db="EMBL/GenBank/DDBJ databases">
        <authorList>
            <person name="Gilroy R."/>
        </authorList>
    </citation>
    <scope>NUCLEOTIDE SEQUENCE</scope>
    <source>
        <strain evidence="13">18911</strain>
    </source>
</reference>
<accession>A0A9D1SHX4</accession>
<dbReference type="GO" id="GO:0034355">
    <property type="term" value="P:NAD+ biosynthetic process via the salvage pathway"/>
    <property type="evidence" value="ECO:0007669"/>
    <property type="project" value="TreeGrafter"/>
</dbReference>
<comment type="similarity">
    <text evidence="2 9">Belongs to the NAPRTase family.</text>
</comment>
<dbReference type="PANTHER" id="PTHR11098:SF1">
    <property type="entry name" value="NICOTINATE PHOSPHORIBOSYLTRANSFERASE"/>
    <property type="match status" value="1"/>
</dbReference>
<evidence type="ECO:0000256" key="4">
    <source>
        <dbReference type="ARBA" id="ARBA00022553"/>
    </source>
</evidence>
<evidence type="ECO:0000313" key="13">
    <source>
        <dbReference type="EMBL" id="HIU60278.1"/>
    </source>
</evidence>
<dbReference type="EC" id="6.3.4.21" evidence="3 9"/>
<keyword evidence="13" id="KW-0328">Glycosyltransferase</keyword>
<evidence type="ECO:0000256" key="1">
    <source>
        <dbReference type="ARBA" id="ARBA00004952"/>
    </source>
</evidence>
<dbReference type="EMBL" id="DVNF01000079">
    <property type="protein sequence ID" value="HIU60278.1"/>
    <property type="molecule type" value="Genomic_DNA"/>
</dbReference>
<dbReference type="GO" id="GO:0047280">
    <property type="term" value="F:nicotinamide phosphoribosyltransferase activity"/>
    <property type="evidence" value="ECO:0007669"/>
    <property type="project" value="UniProtKB-ARBA"/>
</dbReference>
<comment type="function">
    <text evidence="9">Catalyzes the first step in the biosynthesis of NAD from nicotinic acid, the ATP-dependent synthesis of beta-nicotinate D-ribonucleotide from nicotinate and 5-phospho-D-ribose 1-phosphate.</text>
</comment>
<dbReference type="FunFam" id="3.20.20.70:FF:000076">
    <property type="entry name" value="Nicotinate phosphoribosyltransferase"/>
    <property type="match status" value="1"/>
</dbReference>
<keyword evidence="6 9" id="KW-0662">Pyridine nucleotide biosynthesis</keyword>
<name>A0A9D1SHX4_9FIRM</name>
<dbReference type="InterPro" id="IPR041619">
    <property type="entry name" value="NAPRTase_C"/>
</dbReference>
<dbReference type="SUPFAM" id="SSF51690">
    <property type="entry name" value="Nicotinate/Quinolinate PRTase C-terminal domain-like"/>
    <property type="match status" value="1"/>
</dbReference>
<evidence type="ECO:0000259" key="10">
    <source>
        <dbReference type="Pfam" id="PF04095"/>
    </source>
</evidence>
<feature type="domain" description="Nicotinate phosphoribosyltransferase C-terminal" evidence="12">
    <location>
        <begin position="357"/>
        <end position="465"/>
    </location>
</feature>
<dbReference type="NCBIfam" id="TIGR01513">
    <property type="entry name" value="NAPRTase_put"/>
    <property type="match status" value="1"/>
</dbReference>
<keyword evidence="5 9" id="KW-0436">Ligase</keyword>
<evidence type="ECO:0000256" key="5">
    <source>
        <dbReference type="ARBA" id="ARBA00022598"/>
    </source>
</evidence>
<organism evidence="13 14">
    <name type="scientific">Candidatus Stercoripulliclostridium merdigallinarum</name>
    <dbReference type="NCBI Taxonomy" id="2840951"/>
    <lineage>
        <taxon>Bacteria</taxon>
        <taxon>Bacillati</taxon>
        <taxon>Bacillota</taxon>
        <taxon>Clostridia</taxon>
        <taxon>Eubacteriales</taxon>
        <taxon>Candidatus Stercoripulliclostridium</taxon>
    </lineage>
</organism>
<dbReference type="NCBIfam" id="NF009131">
    <property type="entry name" value="PRK12484.1"/>
    <property type="match status" value="1"/>
</dbReference>
<evidence type="ECO:0000313" key="14">
    <source>
        <dbReference type="Proteomes" id="UP000824094"/>
    </source>
</evidence>
<evidence type="ECO:0000256" key="6">
    <source>
        <dbReference type="ARBA" id="ARBA00022642"/>
    </source>
</evidence>
<dbReference type="CDD" id="cd01570">
    <property type="entry name" value="NAPRTase_A"/>
    <property type="match status" value="1"/>
</dbReference>
<dbReference type="NCBIfam" id="NF006695">
    <property type="entry name" value="PRK09243.1-2"/>
    <property type="match status" value="1"/>
</dbReference>
<dbReference type="InterPro" id="IPR036068">
    <property type="entry name" value="Nicotinate_pribotase-like_C"/>
</dbReference>